<dbReference type="EMBL" id="ADFP01000121">
    <property type="protein sequence ID" value="EFB89757.1"/>
    <property type="molecule type" value="Genomic_DNA"/>
</dbReference>
<proteinExistence type="predicted"/>
<dbReference type="Proteomes" id="UP000006462">
    <property type="component" value="Unassembled WGS sequence"/>
</dbReference>
<name>A0ABP2HQW2_9BACT</name>
<sequence length="71" mass="8144">MPVNNQYSAAFLERQYRRVNYALSFIESVSDSMNNHNGPVDELFKQVDTVYSEALCLLNMLAKATNRVVRT</sequence>
<evidence type="ECO:0000313" key="2">
    <source>
        <dbReference type="Proteomes" id="UP000006462"/>
    </source>
</evidence>
<evidence type="ECO:0000313" key="1">
    <source>
        <dbReference type="EMBL" id="EFB89757.1"/>
    </source>
</evidence>
<protein>
    <submittedName>
        <fullName evidence="1">Uncharacterized protein</fullName>
    </submittedName>
</protein>
<keyword evidence="2" id="KW-1185">Reference proteome</keyword>
<accession>A0ABP2HQW2</accession>
<gene>
    <name evidence="1" type="ORF">HMPREF7215_2571</name>
</gene>
<organism evidence="1 2">
    <name type="scientific">Pyramidobacter piscolens W5455</name>
    <dbReference type="NCBI Taxonomy" id="352165"/>
    <lineage>
        <taxon>Bacteria</taxon>
        <taxon>Thermotogati</taxon>
        <taxon>Synergistota</taxon>
        <taxon>Synergistia</taxon>
        <taxon>Synergistales</taxon>
        <taxon>Dethiosulfovibrionaceae</taxon>
        <taxon>Pyramidobacter</taxon>
    </lineage>
</organism>
<comment type="caution">
    <text evidence="1">The sequence shown here is derived from an EMBL/GenBank/DDBJ whole genome shotgun (WGS) entry which is preliminary data.</text>
</comment>
<dbReference type="RefSeq" id="WP_009165762.1">
    <property type="nucleotide sequence ID" value="NZ_ADFP01000121.1"/>
</dbReference>
<reference evidence="1 2" key="1">
    <citation type="submission" date="2009-12" db="EMBL/GenBank/DDBJ databases">
        <authorList>
            <person name="Shrivastava S."/>
            <person name="Madupu R."/>
            <person name="Durkin A.S."/>
            <person name="Torralba M."/>
            <person name="Methe B."/>
            <person name="Sutton G.G."/>
            <person name="Strausberg R.L."/>
            <person name="Nelson K.E."/>
        </authorList>
    </citation>
    <scope>NUCLEOTIDE SEQUENCE [LARGE SCALE GENOMIC DNA]</scope>
    <source>
        <strain evidence="1 2">W5455</strain>
    </source>
</reference>